<dbReference type="OrthoDB" id="7685493at2759"/>
<reference evidence="3" key="1">
    <citation type="submission" date="2025-08" db="UniProtKB">
        <authorList>
            <consortium name="RefSeq"/>
        </authorList>
    </citation>
    <scope>IDENTIFICATION</scope>
</reference>
<feature type="compositionally biased region" description="Low complexity" evidence="1">
    <location>
        <begin position="215"/>
        <end position="231"/>
    </location>
</feature>
<protein>
    <submittedName>
        <fullName evidence="3">Uncharacterized protein LOC106751574</fullName>
    </submittedName>
</protein>
<feature type="region of interest" description="Disordered" evidence="1">
    <location>
        <begin position="615"/>
        <end position="646"/>
    </location>
</feature>
<sequence>MLESEVLKSPDNDGRENKGIDNSRNLKSERDMITGSASDKKFVYLKHQVEFPGTFYSLVPHGRKNFRHQINRSLNFGINPSRRGNLSRLSPNVSMDNGRSSINKSPRDLSRSAQIMRALSKNHDSFRYTNESIKRTLTFDSSPSPSKKSNSSEESTSVDSIVNTPLHTPDKFVGPNRNSTDTSTSSGPTESSESIDENQNRTPQQNRLVSKVLIGSSDTKSNKSGSPSSTSMLRSNLREKINKITCNTSVPHVRTQELQCFKRGDRLRVSSCDIAASTPRNLFKEFNQDEEDSSHTPINTMRFIPESMSSIKKSHKKERAHSLGGKDWQVDDSVKSQSSCAKRPVESLEANDILTSSSSCMVTVKDSPKKIRNVKKALVYDLDDELSDKESISDYAEQGVVPKNIDSSDSMIYEENKQDIDDTLPSTSSTSNHNNKENDSYSQKASSNNIDLAEHENKEISLEPNSAVSKDSKYSRLMHRIKFSINDPITLRSDEDEAWDDCEIWRKRFEIITATPVRNIKMSDVQDTTEKLNTTQNNDMIHPRNERPITPENINSSRLLLSQFTSVKKSHKEDKRKYKSLFGIPICDAEDKETFRKVLNLLADDLFTEVNSEKSRNASFPVRLSPDKSKKKKRFMSRSLLSNEPDDLPQLAEPLLTGCENIGDEPNTYIRNRVSSILLSLKNHMRRGKASSGEISDNEPVKAADATDENGRLTPINMSTAELLCNKDSIKKSHKKDKHDASLRKRRIPRKNLSEDGKETADMNFADYTKTPENYTTPSLKLNPNDDSLCDKTEACSSMRNENNKKNNENNIYDPQPSTSRGNIIESKEDTKKLKPLSTTPPNSLNTLKLMKLLHTTSIKKSHKKERHLKKQSKYILMNKEHDLSDDGSIFDEEDILTSGESFSLFPNNKN</sequence>
<evidence type="ECO:0000313" key="3">
    <source>
        <dbReference type="RefSeq" id="XP_014487981.1"/>
    </source>
</evidence>
<feature type="region of interest" description="Disordered" evidence="1">
    <location>
        <begin position="800"/>
        <end position="823"/>
    </location>
</feature>
<keyword evidence="2" id="KW-1185">Reference proteome</keyword>
<accession>A0A6P3YAH0</accession>
<proteinExistence type="predicted"/>
<dbReference type="RefSeq" id="XP_014487981.1">
    <property type="nucleotide sequence ID" value="XM_014632495.1"/>
</dbReference>
<feature type="compositionally biased region" description="Low complexity" evidence="1">
    <location>
        <begin position="179"/>
        <end position="192"/>
    </location>
</feature>
<feature type="region of interest" description="Disordered" evidence="1">
    <location>
        <begin position="727"/>
        <end position="760"/>
    </location>
</feature>
<feature type="region of interest" description="Disordered" evidence="1">
    <location>
        <begin position="419"/>
        <end position="447"/>
    </location>
</feature>
<feature type="region of interest" description="Disordered" evidence="1">
    <location>
        <begin position="1"/>
        <end position="32"/>
    </location>
</feature>
<name>A0A6P3YAH0_DINQU</name>
<dbReference type="Proteomes" id="UP000515204">
    <property type="component" value="Unplaced"/>
</dbReference>
<organism evidence="2 3">
    <name type="scientific">Dinoponera quadriceps</name>
    <name type="common">South American ant</name>
    <dbReference type="NCBI Taxonomy" id="609295"/>
    <lineage>
        <taxon>Eukaryota</taxon>
        <taxon>Metazoa</taxon>
        <taxon>Ecdysozoa</taxon>
        <taxon>Arthropoda</taxon>
        <taxon>Hexapoda</taxon>
        <taxon>Insecta</taxon>
        <taxon>Pterygota</taxon>
        <taxon>Neoptera</taxon>
        <taxon>Endopterygota</taxon>
        <taxon>Hymenoptera</taxon>
        <taxon>Apocrita</taxon>
        <taxon>Aculeata</taxon>
        <taxon>Formicoidea</taxon>
        <taxon>Formicidae</taxon>
        <taxon>Ponerinae</taxon>
        <taxon>Ponerini</taxon>
        <taxon>Dinoponera</taxon>
    </lineage>
</organism>
<feature type="region of interest" description="Disordered" evidence="1">
    <location>
        <begin position="137"/>
        <end position="207"/>
    </location>
</feature>
<evidence type="ECO:0000256" key="1">
    <source>
        <dbReference type="SAM" id="MobiDB-lite"/>
    </source>
</evidence>
<dbReference type="AlphaFoldDB" id="A0A6P3YAH0"/>
<feature type="compositionally biased region" description="Polar residues" evidence="1">
    <location>
        <begin position="424"/>
        <end position="433"/>
    </location>
</feature>
<feature type="region of interest" description="Disordered" evidence="1">
    <location>
        <begin position="214"/>
        <end position="233"/>
    </location>
</feature>
<feature type="compositionally biased region" description="Polar residues" evidence="1">
    <location>
        <begin position="79"/>
        <end position="104"/>
    </location>
</feature>
<feature type="compositionally biased region" description="Low complexity" evidence="1">
    <location>
        <begin position="140"/>
        <end position="160"/>
    </location>
</feature>
<dbReference type="GeneID" id="106751574"/>
<feature type="region of interest" description="Disordered" evidence="1">
    <location>
        <begin position="79"/>
        <end position="111"/>
    </location>
</feature>
<dbReference type="KEGG" id="dqu:106751574"/>
<evidence type="ECO:0000313" key="2">
    <source>
        <dbReference type="Proteomes" id="UP000515204"/>
    </source>
</evidence>
<gene>
    <name evidence="3" type="primary">LOC106751574</name>
</gene>